<organism evidence="1 2">
    <name type="scientific">Pedobacter metabolipauper</name>
    <dbReference type="NCBI Taxonomy" id="425513"/>
    <lineage>
        <taxon>Bacteria</taxon>
        <taxon>Pseudomonadati</taxon>
        <taxon>Bacteroidota</taxon>
        <taxon>Sphingobacteriia</taxon>
        <taxon>Sphingobacteriales</taxon>
        <taxon>Sphingobacteriaceae</taxon>
        <taxon>Pedobacter</taxon>
    </lineage>
</organism>
<keyword evidence="2" id="KW-1185">Reference proteome</keyword>
<evidence type="ECO:0000313" key="2">
    <source>
        <dbReference type="Proteomes" id="UP000295620"/>
    </source>
</evidence>
<dbReference type="Proteomes" id="UP000295620">
    <property type="component" value="Unassembled WGS sequence"/>
</dbReference>
<sequence length="287" mass="32744">MKTHFLPRMIPDLAALKYKLLFLMLFSFSIQVYAQHPPVFEGMTIDTTYIVLNDLRVNLVRYGYGKPNINFLAIHDDEDTGIKAAFEYIRFNGGKVIDSQYGDVRNFKFNYWEKEYQTDPNSIYTPAGIKIGLEKYGNFNDEVSKQLERASKVILNLYHAHNKPDYMFTLHNNADGGFGISSYLKGYDLESAADSVYINSEMDADDLVLVTELALFNGLKAEKVNVVLQSREAPDDGSLSIYAMHQKIPYINVEVQHGHQEEHLRLIEIAVKVLKETYPDLKGNAPK</sequence>
<proteinExistence type="predicted"/>
<dbReference type="AlphaFoldDB" id="A0A4R6SWC4"/>
<protein>
    <recommendedName>
        <fullName evidence="3">N-acetylmuramoyl-L-alanine amidase</fullName>
    </recommendedName>
</protein>
<dbReference type="EMBL" id="SNYC01000004">
    <property type="protein sequence ID" value="TDQ10248.1"/>
    <property type="molecule type" value="Genomic_DNA"/>
</dbReference>
<accession>A0A4R6SWC4</accession>
<name>A0A4R6SWC4_9SPHI</name>
<gene>
    <name evidence="1" type="ORF">ATK78_2413</name>
</gene>
<evidence type="ECO:0000313" key="1">
    <source>
        <dbReference type="EMBL" id="TDQ10248.1"/>
    </source>
</evidence>
<comment type="caution">
    <text evidence="1">The sequence shown here is derived from an EMBL/GenBank/DDBJ whole genome shotgun (WGS) entry which is preliminary data.</text>
</comment>
<evidence type="ECO:0008006" key="3">
    <source>
        <dbReference type="Google" id="ProtNLM"/>
    </source>
</evidence>
<reference evidence="1 2" key="1">
    <citation type="submission" date="2019-03" db="EMBL/GenBank/DDBJ databases">
        <title>Genomic Encyclopedia of Archaeal and Bacterial Type Strains, Phase II (KMG-II): from individual species to whole genera.</title>
        <authorList>
            <person name="Goeker M."/>
        </authorList>
    </citation>
    <scope>NUCLEOTIDE SEQUENCE [LARGE SCALE GENOMIC DNA]</scope>
    <source>
        <strain evidence="1 2">DSM 19035</strain>
    </source>
</reference>